<dbReference type="CDD" id="cd12797">
    <property type="entry name" value="M23_peptidase"/>
    <property type="match status" value="1"/>
</dbReference>
<feature type="coiled-coil region" evidence="2">
    <location>
        <begin position="24"/>
        <end position="62"/>
    </location>
</feature>
<dbReference type="Gene3D" id="6.10.250.3150">
    <property type="match status" value="1"/>
</dbReference>
<dbReference type="InterPro" id="IPR016047">
    <property type="entry name" value="M23ase_b-sheet_dom"/>
</dbReference>
<proteinExistence type="predicted"/>
<feature type="coiled-coil region" evidence="2">
    <location>
        <begin position="147"/>
        <end position="244"/>
    </location>
</feature>
<evidence type="ECO:0000313" key="6">
    <source>
        <dbReference type="Proteomes" id="UP000230758"/>
    </source>
</evidence>
<dbReference type="EMBL" id="PFXF01000024">
    <property type="protein sequence ID" value="PJA32665.1"/>
    <property type="molecule type" value="Genomic_DNA"/>
</dbReference>
<protein>
    <recommendedName>
        <fullName evidence="4">M23ase beta-sheet core domain-containing protein</fullName>
    </recommendedName>
</protein>
<evidence type="ECO:0000313" key="5">
    <source>
        <dbReference type="EMBL" id="PJA32665.1"/>
    </source>
</evidence>
<dbReference type="Gene3D" id="2.70.70.10">
    <property type="entry name" value="Glucose Permease (Domain IIA)"/>
    <property type="match status" value="1"/>
</dbReference>
<evidence type="ECO:0000256" key="1">
    <source>
        <dbReference type="ARBA" id="ARBA00022729"/>
    </source>
</evidence>
<feature type="domain" description="M23ase beta-sheet core" evidence="4">
    <location>
        <begin position="281"/>
        <end position="385"/>
    </location>
</feature>
<dbReference type="PANTHER" id="PTHR21666:SF289">
    <property type="entry name" value="L-ALA--D-GLU ENDOPEPTIDASE"/>
    <property type="match status" value="1"/>
</dbReference>
<dbReference type="Proteomes" id="UP000230758">
    <property type="component" value="Unassembled WGS sequence"/>
</dbReference>
<dbReference type="SUPFAM" id="SSF51261">
    <property type="entry name" value="Duplicated hybrid motif"/>
    <property type="match status" value="1"/>
</dbReference>
<dbReference type="PANTHER" id="PTHR21666">
    <property type="entry name" value="PEPTIDASE-RELATED"/>
    <property type="match status" value="1"/>
</dbReference>
<dbReference type="GO" id="GO:0004222">
    <property type="term" value="F:metalloendopeptidase activity"/>
    <property type="evidence" value="ECO:0007669"/>
    <property type="project" value="TreeGrafter"/>
</dbReference>
<reference evidence="6" key="1">
    <citation type="submission" date="2017-09" db="EMBL/GenBank/DDBJ databases">
        <title>Depth-based differentiation of microbial function through sediment-hosted aquifers and enrichment of novel symbionts in the deep terrestrial subsurface.</title>
        <authorList>
            <person name="Probst A.J."/>
            <person name="Ladd B."/>
            <person name="Jarett J.K."/>
            <person name="Geller-Mcgrath D.E."/>
            <person name="Sieber C.M.K."/>
            <person name="Emerson J.B."/>
            <person name="Anantharaman K."/>
            <person name="Thomas B.C."/>
            <person name="Malmstrom R."/>
            <person name="Stieglmeier M."/>
            <person name="Klingl A."/>
            <person name="Woyke T."/>
            <person name="Ryan C.M."/>
            <person name="Banfield J.F."/>
        </authorList>
    </citation>
    <scope>NUCLEOTIDE SEQUENCE [LARGE SCALE GENOMIC DNA]</scope>
</reference>
<comment type="caution">
    <text evidence="5">The sequence shown here is derived from an EMBL/GenBank/DDBJ whole genome shotgun (WGS) entry which is preliminary data.</text>
</comment>
<name>A0A2M7WRN8_9BACT</name>
<feature type="coiled-coil region" evidence="2">
    <location>
        <begin position="87"/>
        <end position="114"/>
    </location>
</feature>
<evidence type="ECO:0000256" key="3">
    <source>
        <dbReference type="SAM" id="SignalP"/>
    </source>
</evidence>
<evidence type="ECO:0000259" key="4">
    <source>
        <dbReference type="Pfam" id="PF01551"/>
    </source>
</evidence>
<evidence type="ECO:0000256" key="2">
    <source>
        <dbReference type="SAM" id="Coils"/>
    </source>
</evidence>
<keyword evidence="1 3" id="KW-0732">Signal</keyword>
<feature type="signal peptide" evidence="3">
    <location>
        <begin position="1"/>
        <end position="21"/>
    </location>
</feature>
<keyword evidence="2" id="KW-0175">Coiled coil</keyword>
<accession>A0A2M7WRN8</accession>
<feature type="chain" id="PRO_5014850737" description="M23ase beta-sheet core domain-containing protein" evidence="3">
    <location>
        <begin position="22"/>
        <end position="419"/>
    </location>
</feature>
<dbReference type="InterPro" id="IPR050570">
    <property type="entry name" value="Cell_wall_metabolism_enzyme"/>
</dbReference>
<sequence length="419" mass="46774">MKNILLVLLFLSLLSPSFVIAANPSELEQQIEQVRREREVLIEEQKKLQAELEATNKESQTLGSAVKSLNTTKKKLAKDISITQSKITSTNLTIKSLENTMSEKEKQIIVHREAIALTITTLSDYDSRPLLLDLLTSAQISDVWKDRNQLEGLNLRLEEEINALRETRLALSQEKEEKIKVKEEQTSLKGQLSGQKSVVEENQKAKERLLTQTKNKETEYQKMLAENRARQKQFEEELDKLESELKITLDPSLIPAPRHGVLAWPLAKIFITDPFGQRSTRFHKGVDFRATQGTPVMAMLGGVVEKTDNTDNERGCYSFGRWILIRHPNGLASIYAHLSASIVKNGQSVKTGEVIGYSGGTPGVFGSGYSTGPHLHVGVYASQGVAVQQFVTSKNCKNTFVPIADLKAYLDPLAYLPSL</sequence>
<dbReference type="InterPro" id="IPR011055">
    <property type="entry name" value="Dup_hybrid_motif"/>
</dbReference>
<dbReference type="Pfam" id="PF01551">
    <property type="entry name" value="Peptidase_M23"/>
    <property type="match status" value="1"/>
</dbReference>
<dbReference type="AlphaFoldDB" id="A0A2M7WRN8"/>
<gene>
    <name evidence="5" type="ORF">CO185_02100</name>
</gene>
<organism evidence="5 6">
    <name type="scientific">Candidatus Zambryskibacteria bacterium CG_4_9_14_3_um_filter_42_15</name>
    <dbReference type="NCBI Taxonomy" id="1975112"/>
    <lineage>
        <taxon>Bacteria</taxon>
        <taxon>Candidatus Zambryskiibacteriota</taxon>
    </lineage>
</organism>